<accession>A0A6J4LHT6</accession>
<dbReference type="InterPro" id="IPR011335">
    <property type="entry name" value="Restrct_endonuc-II-like"/>
</dbReference>
<organism evidence="2">
    <name type="scientific">uncultured Microvirga sp</name>
    <dbReference type="NCBI Taxonomy" id="412392"/>
    <lineage>
        <taxon>Bacteria</taxon>
        <taxon>Pseudomonadati</taxon>
        <taxon>Pseudomonadota</taxon>
        <taxon>Alphaproteobacteria</taxon>
        <taxon>Hyphomicrobiales</taxon>
        <taxon>Methylobacteriaceae</taxon>
        <taxon>Microvirga</taxon>
        <taxon>environmental samples</taxon>
    </lineage>
</organism>
<reference evidence="2" key="1">
    <citation type="submission" date="2020-02" db="EMBL/GenBank/DDBJ databases">
        <authorList>
            <person name="Meier V. D."/>
        </authorList>
    </citation>
    <scope>NUCLEOTIDE SEQUENCE</scope>
    <source>
        <strain evidence="2">AVDCRST_MAG90</strain>
    </source>
</reference>
<gene>
    <name evidence="2" type="ORF">AVDCRST_MAG90-1528</name>
</gene>
<dbReference type="AlphaFoldDB" id="A0A6J4LHT6"/>
<name>A0A6J4LHT6_9HYPH</name>
<proteinExistence type="predicted"/>
<dbReference type="PANTHER" id="PTHR36558">
    <property type="entry name" value="GLR1098 PROTEIN"/>
    <property type="match status" value="1"/>
</dbReference>
<evidence type="ECO:0000259" key="1">
    <source>
        <dbReference type="Pfam" id="PF05685"/>
    </source>
</evidence>
<evidence type="ECO:0000313" key="2">
    <source>
        <dbReference type="EMBL" id="CAA9332137.1"/>
    </source>
</evidence>
<protein>
    <recommendedName>
        <fullName evidence="1">Putative restriction endonuclease domain-containing protein</fullName>
    </recommendedName>
</protein>
<dbReference type="InterPro" id="IPR012296">
    <property type="entry name" value="Nuclease_put_TT1808"/>
</dbReference>
<dbReference type="CDD" id="cd06260">
    <property type="entry name" value="DUF820-like"/>
    <property type="match status" value="1"/>
</dbReference>
<feature type="non-terminal residue" evidence="2">
    <location>
        <position position="1"/>
    </location>
</feature>
<dbReference type="EMBL" id="CADCUC010000297">
    <property type="protein sequence ID" value="CAA9332137.1"/>
    <property type="molecule type" value="Genomic_DNA"/>
</dbReference>
<sequence>GPPLPDEALEVHDPVIVVEVLSPSTSRHDTGTKLAGYFSVATVQHYLIVDPVRSVLIHHRRGTEHIETRIASEGTLLLDPPGIELLLDGLFGEA</sequence>
<dbReference type="Pfam" id="PF05685">
    <property type="entry name" value="Uma2"/>
    <property type="match status" value="1"/>
</dbReference>
<feature type="domain" description="Putative restriction endonuclease" evidence="1">
    <location>
        <begin position="11"/>
        <end position="83"/>
    </location>
</feature>
<dbReference type="Gene3D" id="3.90.1570.10">
    <property type="entry name" value="tt1808, chain A"/>
    <property type="match status" value="1"/>
</dbReference>
<dbReference type="InterPro" id="IPR008538">
    <property type="entry name" value="Uma2"/>
</dbReference>
<dbReference type="PANTHER" id="PTHR36558:SF1">
    <property type="entry name" value="RESTRICTION ENDONUCLEASE DOMAIN-CONTAINING PROTEIN-RELATED"/>
    <property type="match status" value="1"/>
</dbReference>
<dbReference type="SUPFAM" id="SSF52980">
    <property type="entry name" value="Restriction endonuclease-like"/>
    <property type="match status" value="1"/>
</dbReference>